<dbReference type="InterPro" id="IPR043129">
    <property type="entry name" value="ATPase_NBD"/>
</dbReference>
<dbReference type="SUPFAM" id="SSF53067">
    <property type="entry name" value="Actin-like ATPase domain"/>
    <property type="match status" value="2"/>
</dbReference>
<name>W4JPC8_HETIT</name>
<dbReference type="EMBL" id="KI925467">
    <property type="protein sequence ID" value="ETW74940.1"/>
    <property type="molecule type" value="Genomic_DNA"/>
</dbReference>
<keyword evidence="2" id="KW-1185">Reference proteome</keyword>
<dbReference type="AlphaFoldDB" id="W4JPC8"/>
<dbReference type="GeneID" id="20678053"/>
<dbReference type="Gene3D" id="3.30.420.40">
    <property type="match status" value="1"/>
</dbReference>
<dbReference type="InParanoid" id="W4JPC8"/>
<accession>W4JPC8</accession>
<proteinExistence type="predicted"/>
<gene>
    <name evidence="1" type="ORF">HETIRDRAFT_482751</name>
</gene>
<reference evidence="1 2" key="1">
    <citation type="journal article" date="2012" name="New Phytol.">
        <title>Insight into trade-off between wood decay and parasitism from the genome of a fungal forest pathogen.</title>
        <authorList>
            <person name="Olson A."/>
            <person name="Aerts A."/>
            <person name="Asiegbu F."/>
            <person name="Belbahri L."/>
            <person name="Bouzid O."/>
            <person name="Broberg A."/>
            <person name="Canback B."/>
            <person name="Coutinho P.M."/>
            <person name="Cullen D."/>
            <person name="Dalman K."/>
            <person name="Deflorio G."/>
            <person name="van Diepen L.T."/>
            <person name="Dunand C."/>
            <person name="Duplessis S."/>
            <person name="Durling M."/>
            <person name="Gonthier P."/>
            <person name="Grimwood J."/>
            <person name="Fossdal C.G."/>
            <person name="Hansson D."/>
            <person name="Henrissat B."/>
            <person name="Hietala A."/>
            <person name="Himmelstrand K."/>
            <person name="Hoffmeister D."/>
            <person name="Hogberg N."/>
            <person name="James T.Y."/>
            <person name="Karlsson M."/>
            <person name="Kohler A."/>
            <person name="Kues U."/>
            <person name="Lee Y.H."/>
            <person name="Lin Y.C."/>
            <person name="Lind M."/>
            <person name="Lindquist E."/>
            <person name="Lombard V."/>
            <person name="Lucas S."/>
            <person name="Lunden K."/>
            <person name="Morin E."/>
            <person name="Murat C."/>
            <person name="Park J."/>
            <person name="Raffaello T."/>
            <person name="Rouze P."/>
            <person name="Salamov A."/>
            <person name="Schmutz J."/>
            <person name="Solheim H."/>
            <person name="Stahlberg J."/>
            <person name="Velez H."/>
            <person name="de Vries R.P."/>
            <person name="Wiebenga A."/>
            <person name="Woodward S."/>
            <person name="Yakovlev I."/>
            <person name="Garbelotto M."/>
            <person name="Martin F."/>
            <person name="Grigoriev I.V."/>
            <person name="Stenlid J."/>
        </authorList>
    </citation>
    <scope>NUCLEOTIDE SEQUENCE [LARGE SCALE GENOMIC DNA]</scope>
    <source>
        <strain evidence="1 2">TC 32-1</strain>
    </source>
</reference>
<dbReference type="HOGENOM" id="CLU_016274_7_0_1"/>
<dbReference type="OrthoDB" id="311172at2759"/>
<evidence type="ECO:0000313" key="2">
    <source>
        <dbReference type="Proteomes" id="UP000030671"/>
    </source>
</evidence>
<evidence type="ECO:0000313" key="1">
    <source>
        <dbReference type="EMBL" id="ETW74940.1"/>
    </source>
</evidence>
<dbReference type="InterPro" id="IPR052519">
    <property type="entry name" value="Euk-type_GlcNAc_Kinase"/>
</dbReference>
<dbReference type="KEGG" id="hir:HETIRDRAFT_482751"/>
<dbReference type="Proteomes" id="UP000030671">
    <property type="component" value="Unassembled WGS sequence"/>
</dbReference>
<dbReference type="RefSeq" id="XP_009553400.1">
    <property type="nucleotide sequence ID" value="XM_009555105.1"/>
</dbReference>
<organism evidence="1 2">
    <name type="scientific">Heterobasidion irregulare (strain TC 32-1)</name>
    <dbReference type="NCBI Taxonomy" id="747525"/>
    <lineage>
        <taxon>Eukaryota</taxon>
        <taxon>Fungi</taxon>
        <taxon>Dikarya</taxon>
        <taxon>Basidiomycota</taxon>
        <taxon>Agaricomycotina</taxon>
        <taxon>Agaricomycetes</taxon>
        <taxon>Russulales</taxon>
        <taxon>Bondarzewiaceae</taxon>
        <taxon>Heterobasidion</taxon>
        <taxon>Heterobasidion annosum species complex</taxon>
    </lineage>
</organism>
<dbReference type="PANTHER" id="PTHR43190">
    <property type="entry name" value="N-ACETYL-D-GLUCOSAMINE KINASE"/>
    <property type="match status" value="1"/>
</dbReference>
<protein>
    <submittedName>
        <fullName evidence="1">Uncharacterized protein</fullName>
    </submittedName>
</protein>
<dbReference type="eggNOG" id="ENOG502S9A8">
    <property type="taxonomic scope" value="Eukaryota"/>
</dbReference>
<dbReference type="CDD" id="cd24007">
    <property type="entry name" value="ASKHA_NBD_eukNAGK-like"/>
    <property type="match status" value="1"/>
</dbReference>
<dbReference type="STRING" id="747525.W4JPC8"/>
<sequence>MSTSSPARFYLCIDCGGTKTAAVIASQSGAILSHALAGPSNFTYIGIEAFLHEISAAVVAALRIALSLPSSAIPLPTSLPLSIANPSLYTFSAAWLGISGVDSPSAITRLTPEVSTLLGVPAGPALTITNDVFLLGAPLTLLKDVHSAVACIGGTGSIIVSFKRGRTKKGRDTELQEGPLSELARVGGWGWILGDEGGGFDVGRTAICTLLKLRDAASAGYVLPAAVPGKQTLQDRIFERFGINNILDVLEAIHMPDPVVAAEEGDIPSKKVDLHDYAACSREKRLSALSPLVFAAAFEDDDPIALRVLEECASKLASQIAVVLNDGVENQQGSRTVPASESVLCFGGSLVSIESYRNLVLHALKQGGHIFRHVEVVDDAAAAGARGLVASWEEI</sequence>
<dbReference type="PANTHER" id="PTHR43190:SF3">
    <property type="entry name" value="N-ACETYL-D-GLUCOSAMINE KINASE"/>
    <property type="match status" value="1"/>
</dbReference>